<dbReference type="PRINTS" id="PR00135">
    <property type="entry name" value="LYZLACT"/>
</dbReference>
<dbReference type="AlphaFoldDB" id="A0A6I8NWZ7"/>
<dbReference type="PROSITE" id="PS51348">
    <property type="entry name" value="GLYCOSYL_HYDROL_F22_2"/>
    <property type="match status" value="1"/>
</dbReference>
<sequence length="185" mass="20070">MPTSAQTAKSYIKNGCYPERPSTILAPGVVLGQIRPGSCGQEQLLISVWKPVREMRGSPSFHHVPRGLWGPLLCLLATFILDTEAVVLSQCELAHALQEGGLDGYHDHSLAHWLCLAHHGSGLNTEAVFRLPDGSLGYGIFQIRGHKWCSPGEGLSENRCRMDCQGRSPLPQSPAAHPPTPSHPL</sequence>
<dbReference type="Proteomes" id="UP000002279">
    <property type="component" value="Chromosome 2"/>
</dbReference>
<dbReference type="Gene3D" id="1.10.530.10">
    <property type="match status" value="1"/>
</dbReference>
<reference evidence="3 4" key="1">
    <citation type="journal article" date="2008" name="Nature">
        <title>Genome analysis of the platypus reveals unique signatures of evolution.</title>
        <authorList>
            <person name="Warren W.C."/>
            <person name="Hillier L.W."/>
            <person name="Marshall Graves J.A."/>
            <person name="Birney E."/>
            <person name="Ponting C.P."/>
            <person name="Grutzner F."/>
            <person name="Belov K."/>
            <person name="Miller W."/>
            <person name="Clarke L."/>
            <person name="Chinwalla A.T."/>
            <person name="Yang S.P."/>
            <person name="Heger A."/>
            <person name="Locke D.P."/>
            <person name="Miethke P."/>
            <person name="Waters P.D."/>
            <person name="Veyrunes F."/>
            <person name="Fulton L."/>
            <person name="Fulton B."/>
            <person name="Graves T."/>
            <person name="Wallis J."/>
            <person name="Puente X.S."/>
            <person name="Lopez-Otin C."/>
            <person name="Ordonez G.R."/>
            <person name="Eichler E.E."/>
            <person name="Chen L."/>
            <person name="Cheng Z."/>
            <person name="Deakin J.E."/>
            <person name="Alsop A."/>
            <person name="Thompson K."/>
            <person name="Kirby P."/>
            <person name="Papenfuss A.T."/>
            <person name="Wakefield M.J."/>
            <person name="Olender T."/>
            <person name="Lancet D."/>
            <person name="Huttley G.A."/>
            <person name="Smit A.F."/>
            <person name="Pask A."/>
            <person name="Temple-Smith P."/>
            <person name="Batzer M.A."/>
            <person name="Walker J.A."/>
            <person name="Konkel M.K."/>
            <person name="Harris R.S."/>
            <person name="Whittington C.M."/>
            <person name="Wong E.S."/>
            <person name="Gemmell N.J."/>
            <person name="Buschiazzo E."/>
            <person name="Vargas Jentzsch I.M."/>
            <person name="Merkel A."/>
            <person name="Schmitz J."/>
            <person name="Zemann A."/>
            <person name="Churakov G."/>
            <person name="Kriegs J.O."/>
            <person name="Brosius J."/>
            <person name="Murchison E.P."/>
            <person name="Sachidanandam R."/>
            <person name="Smith C."/>
            <person name="Hannon G.J."/>
            <person name="Tsend-Ayush E."/>
            <person name="McMillan D."/>
            <person name="Attenborough R."/>
            <person name="Rens W."/>
            <person name="Ferguson-Smith M."/>
            <person name="Lefevre C.M."/>
            <person name="Sharp J.A."/>
            <person name="Nicholas K.R."/>
            <person name="Ray D.A."/>
            <person name="Kube M."/>
            <person name="Reinhardt R."/>
            <person name="Pringle T.H."/>
            <person name="Taylor J."/>
            <person name="Jones R.C."/>
            <person name="Nixon B."/>
            <person name="Dacheux J.L."/>
            <person name="Niwa H."/>
            <person name="Sekita Y."/>
            <person name="Huang X."/>
            <person name="Stark A."/>
            <person name="Kheradpour P."/>
            <person name="Kellis M."/>
            <person name="Flicek P."/>
            <person name="Chen Y."/>
            <person name="Webber C."/>
            <person name="Hardison R."/>
            <person name="Nelson J."/>
            <person name="Hallsworth-Pepin K."/>
            <person name="Delehaunty K."/>
            <person name="Markovic C."/>
            <person name="Minx P."/>
            <person name="Feng Y."/>
            <person name="Kremitzki C."/>
            <person name="Mitreva M."/>
            <person name="Glasscock J."/>
            <person name="Wylie T."/>
            <person name="Wohldmann P."/>
            <person name="Thiru P."/>
            <person name="Nhan M.N."/>
            <person name="Pohl C.S."/>
            <person name="Smith S.M."/>
            <person name="Hou S."/>
            <person name="Nefedov M."/>
            <person name="de Jong P.J."/>
            <person name="Renfree M.B."/>
            <person name="Mardis E.R."/>
            <person name="Wilson R.K."/>
        </authorList>
    </citation>
    <scope>NUCLEOTIDE SEQUENCE [LARGE SCALE GENOMIC DNA]</scope>
    <source>
        <strain evidence="3 4">Glennie</strain>
    </source>
</reference>
<evidence type="ECO:0000313" key="4">
    <source>
        <dbReference type="Proteomes" id="UP000002279"/>
    </source>
</evidence>
<feature type="region of interest" description="Disordered" evidence="2">
    <location>
        <begin position="166"/>
        <end position="185"/>
    </location>
</feature>
<accession>A0A6I8NWZ7</accession>
<dbReference type="PANTHER" id="PTHR11407">
    <property type="entry name" value="LYSOZYME C"/>
    <property type="match status" value="1"/>
</dbReference>
<dbReference type="GO" id="GO:0007342">
    <property type="term" value="P:fusion of sperm to egg plasma membrane involved in single fertilization"/>
    <property type="evidence" value="ECO:0000318"/>
    <property type="project" value="GO_Central"/>
</dbReference>
<dbReference type="SMART" id="SM00263">
    <property type="entry name" value="LYZ1"/>
    <property type="match status" value="1"/>
</dbReference>
<organism evidence="3 4">
    <name type="scientific">Ornithorhynchus anatinus</name>
    <name type="common">Duckbill platypus</name>
    <dbReference type="NCBI Taxonomy" id="9258"/>
    <lineage>
        <taxon>Eukaryota</taxon>
        <taxon>Metazoa</taxon>
        <taxon>Chordata</taxon>
        <taxon>Craniata</taxon>
        <taxon>Vertebrata</taxon>
        <taxon>Euteleostomi</taxon>
        <taxon>Mammalia</taxon>
        <taxon>Monotremata</taxon>
        <taxon>Ornithorhynchidae</taxon>
        <taxon>Ornithorhynchus</taxon>
    </lineage>
</organism>
<evidence type="ECO:0000256" key="1">
    <source>
        <dbReference type="RuleBase" id="RU004440"/>
    </source>
</evidence>
<dbReference type="Bgee" id="ENSOANG00000037859">
    <property type="expression patterns" value="Expressed in testis"/>
</dbReference>
<dbReference type="GO" id="GO:0003796">
    <property type="term" value="F:lysozyme activity"/>
    <property type="evidence" value="ECO:0000318"/>
    <property type="project" value="GO_Central"/>
</dbReference>
<protein>
    <recommendedName>
        <fullName evidence="5">Lysozyme</fullName>
    </recommendedName>
</protein>
<evidence type="ECO:0008006" key="5">
    <source>
        <dbReference type="Google" id="ProtNLM"/>
    </source>
</evidence>
<reference evidence="3" key="3">
    <citation type="submission" date="2025-09" db="UniProtKB">
        <authorList>
            <consortium name="Ensembl"/>
        </authorList>
    </citation>
    <scope>IDENTIFICATION</scope>
    <source>
        <strain evidence="3">Glennie</strain>
    </source>
</reference>
<evidence type="ECO:0000256" key="2">
    <source>
        <dbReference type="SAM" id="MobiDB-lite"/>
    </source>
</evidence>
<dbReference type="InterPro" id="IPR001916">
    <property type="entry name" value="Glyco_hydro_22"/>
</dbReference>
<dbReference type="PANTHER" id="PTHR11407:SF31">
    <property type="entry name" value="SPERM ACROSOME-ASSOCIATED PROTEIN 5"/>
    <property type="match status" value="1"/>
</dbReference>
<dbReference type="Ensembl" id="ENSOANT00000066522.1">
    <property type="protein sequence ID" value="ENSOANP00000045778.1"/>
    <property type="gene ID" value="ENSOANG00000037859.1"/>
</dbReference>
<keyword evidence="4" id="KW-1185">Reference proteome</keyword>
<dbReference type="GeneTree" id="ENSGT00940000159227"/>
<dbReference type="GO" id="GO:0036126">
    <property type="term" value="C:sperm flagellum"/>
    <property type="evidence" value="ECO:0000318"/>
    <property type="project" value="GO_Central"/>
</dbReference>
<reference evidence="3" key="2">
    <citation type="submission" date="2025-08" db="UniProtKB">
        <authorList>
            <consortium name="Ensembl"/>
        </authorList>
    </citation>
    <scope>IDENTIFICATION</scope>
    <source>
        <strain evidence="3">Glennie</strain>
    </source>
</reference>
<dbReference type="InterPro" id="IPR023346">
    <property type="entry name" value="Lysozyme-like_dom_sf"/>
</dbReference>
<feature type="compositionally biased region" description="Pro residues" evidence="2">
    <location>
        <begin position="176"/>
        <end position="185"/>
    </location>
</feature>
<proteinExistence type="inferred from homology"/>
<dbReference type="InParanoid" id="A0A6I8NWZ7"/>
<evidence type="ECO:0000313" key="3">
    <source>
        <dbReference type="Ensembl" id="ENSOANP00000045778.1"/>
    </source>
</evidence>
<dbReference type="GO" id="GO:0001669">
    <property type="term" value="C:acrosomal vesicle"/>
    <property type="evidence" value="ECO:0000318"/>
    <property type="project" value="GO_Central"/>
</dbReference>
<dbReference type="SUPFAM" id="SSF53955">
    <property type="entry name" value="Lysozyme-like"/>
    <property type="match status" value="1"/>
</dbReference>
<name>A0A6I8NWZ7_ORNAN</name>
<comment type="similarity">
    <text evidence="1">Belongs to the glycosyl hydrolase 22 family.</text>
</comment>
<dbReference type="Pfam" id="PF00062">
    <property type="entry name" value="Lys"/>
    <property type="match status" value="1"/>
</dbReference>